<keyword evidence="2" id="KW-0963">Cytoplasm</keyword>
<name>A0A920CG49_9BACL</name>
<feature type="domain" description="Response regulatory" evidence="10">
    <location>
        <begin position="3"/>
        <end position="120"/>
    </location>
</feature>
<dbReference type="Proteomes" id="UP000681162">
    <property type="component" value="Unassembled WGS sequence"/>
</dbReference>
<protein>
    <submittedName>
        <fullName evidence="11">DNA-binding response regulator</fullName>
    </submittedName>
</protein>
<organism evidence="11 12">
    <name type="scientific">Paenibacillus antibioticophila</name>
    <dbReference type="NCBI Taxonomy" id="1274374"/>
    <lineage>
        <taxon>Bacteria</taxon>
        <taxon>Bacillati</taxon>
        <taxon>Bacillota</taxon>
        <taxon>Bacilli</taxon>
        <taxon>Bacillales</taxon>
        <taxon>Paenibacillaceae</taxon>
        <taxon>Paenibacillus</taxon>
    </lineage>
</organism>
<dbReference type="PROSITE" id="PS50110">
    <property type="entry name" value="RESPONSE_REGULATORY"/>
    <property type="match status" value="1"/>
</dbReference>
<evidence type="ECO:0000256" key="2">
    <source>
        <dbReference type="ARBA" id="ARBA00022490"/>
    </source>
</evidence>
<dbReference type="PANTHER" id="PTHR42713">
    <property type="entry name" value="HISTIDINE KINASE-RELATED"/>
    <property type="match status" value="1"/>
</dbReference>
<feature type="domain" description="HTH araC/xylS-type" evidence="9">
    <location>
        <begin position="401"/>
        <end position="500"/>
    </location>
</feature>
<evidence type="ECO:0000313" key="12">
    <source>
        <dbReference type="Proteomes" id="UP000681162"/>
    </source>
</evidence>
<dbReference type="Pfam" id="PF12833">
    <property type="entry name" value="HTH_18"/>
    <property type="match status" value="1"/>
</dbReference>
<dbReference type="EMBL" id="BORR01000002">
    <property type="protein sequence ID" value="GIO35709.1"/>
    <property type="molecule type" value="Genomic_DNA"/>
</dbReference>
<evidence type="ECO:0000256" key="8">
    <source>
        <dbReference type="PROSITE-ProRule" id="PRU00169"/>
    </source>
</evidence>
<dbReference type="Gene3D" id="3.40.50.2300">
    <property type="match status" value="1"/>
</dbReference>
<dbReference type="InterPro" id="IPR020449">
    <property type="entry name" value="Tscrpt_reg_AraC-type_HTH"/>
</dbReference>
<dbReference type="RefSeq" id="WP_212938118.1">
    <property type="nucleotide sequence ID" value="NZ_BORR01000002.1"/>
</dbReference>
<evidence type="ECO:0000313" key="11">
    <source>
        <dbReference type="EMBL" id="GIO35709.1"/>
    </source>
</evidence>
<dbReference type="Gene3D" id="1.10.10.60">
    <property type="entry name" value="Homeodomain-like"/>
    <property type="match status" value="2"/>
</dbReference>
<evidence type="ECO:0000256" key="5">
    <source>
        <dbReference type="ARBA" id="ARBA00023015"/>
    </source>
</evidence>
<proteinExistence type="predicted"/>
<keyword evidence="12" id="KW-1185">Reference proteome</keyword>
<keyword evidence="6 11" id="KW-0238">DNA-binding</keyword>
<evidence type="ECO:0000256" key="6">
    <source>
        <dbReference type="ARBA" id="ARBA00023125"/>
    </source>
</evidence>
<dbReference type="GO" id="GO:0000160">
    <property type="term" value="P:phosphorelay signal transduction system"/>
    <property type="evidence" value="ECO:0007669"/>
    <property type="project" value="UniProtKB-KW"/>
</dbReference>
<reference evidence="11 12" key="1">
    <citation type="submission" date="2021-03" db="EMBL/GenBank/DDBJ databases">
        <title>Antimicrobial resistance genes in bacteria isolated from Japanese honey, and their potential for conferring macrolide and lincosamide resistance in the American foulbrood pathogen Paenibacillus larvae.</title>
        <authorList>
            <person name="Okamoto M."/>
            <person name="Kumagai M."/>
            <person name="Kanamori H."/>
            <person name="Takamatsu D."/>
        </authorList>
    </citation>
    <scope>NUCLEOTIDE SEQUENCE [LARGE SCALE GENOMIC DNA]</scope>
    <source>
        <strain evidence="11 12">J41TS12</strain>
    </source>
</reference>
<dbReference type="InterPro" id="IPR001789">
    <property type="entry name" value="Sig_transdc_resp-reg_receiver"/>
</dbReference>
<comment type="subcellular location">
    <subcellularLocation>
        <location evidence="1">Cytoplasm</location>
    </subcellularLocation>
</comment>
<evidence type="ECO:0000256" key="1">
    <source>
        <dbReference type="ARBA" id="ARBA00004496"/>
    </source>
</evidence>
<dbReference type="InterPro" id="IPR051552">
    <property type="entry name" value="HptR"/>
</dbReference>
<dbReference type="AlphaFoldDB" id="A0A920CG49"/>
<dbReference type="SMART" id="SM00342">
    <property type="entry name" value="HTH_ARAC"/>
    <property type="match status" value="1"/>
</dbReference>
<sequence length="505" mass="58508">MYRVLIAEDSKPILRNIQSLLTSLELPLDLAAKAANGEEALELIRQQHFDLLLTDIRMPKMDGLALIEQAKQLHPRLLAVLISGYNDFEYTRKAINLQVFDYLLKPVERKQLAEVMERAMEQLNSQGHEELESWKEIVDLREVPDTDRKGLQLYRNILLILQKQPFSKGSADWSRQAVQQHATEFFKPHGCWVYPSWNPKQMLAVVPKAAMEGYGSLNECMNNLRKHLEQIGLPVSIAGRSQSLEPGMLKGDYHQMSDLLQARLRIKQSIVVDGDQTVLQSAADTDQQSMERELLASFTEMLRGYRKEQLLLKGKEQLSRWAEEDARLAQLERFIRTLTGAFLQAGAELNADIRVRIEKEASHLLNADRYEDFCSRFEAWLKQVFEQLQSLRRKSAEELFRQIDQYVRSNLYSQLSITDIARKFHVSPSYVSRIMKRCAQSSFVQYYTRLKITEACRLMADRSDMKVKEISDALSFSDQHYFSKVFKEYTGLSPTEYKERHQSQG</sequence>
<comment type="caution">
    <text evidence="11">The sequence shown here is derived from an EMBL/GenBank/DDBJ whole genome shotgun (WGS) entry which is preliminary data.</text>
</comment>
<evidence type="ECO:0000256" key="3">
    <source>
        <dbReference type="ARBA" id="ARBA00022553"/>
    </source>
</evidence>
<dbReference type="SUPFAM" id="SSF46689">
    <property type="entry name" value="Homeodomain-like"/>
    <property type="match status" value="2"/>
</dbReference>
<accession>A0A920CG49</accession>
<dbReference type="GO" id="GO:0005737">
    <property type="term" value="C:cytoplasm"/>
    <property type="evidence" value="ECO:0007669"/>
    <property type="project" value="UniProtKB-SubCell"/>
</dbReference>
<dbReference type="InterPro" id="IPR018060">
    <property type="entry name" value="HTH_AraC"/>
</dbReference>
<dbReference type="PANTHER" id="PTHR42713:SF3">
    <property type="entry name" value="TRANSCRIPTIONAL REGULATORY PROTEIN HPTR"/>
    <property type="match status" value="1"/>
</dbReference>
<keyword evidence="3 8" id="KW-0597">Phosphoprotein</keyword>
<feature type="modified residue" description="4-aspartylphosphate" evidence="8">
    <location>
        <position position="55"/>
    </location>
</feature>
<dbReference type="InterPro" id="IPR009057">
    <property type="entry name" value="Homeodomain-like_sf"/>
</dbReference>
<gene>
    <name evidence="11" type="ORF">J41TS12_05700</name>
</gene>
<dbReference type="CDD" id="cd17536">
    <property type="entry name" value="REC_YesN-like"/>
    <property type="match status" value="1"/>
</dbReference>
<dbReference type="PRINTS" id="PR00032">
    <property type="entry name" value="HTHARAC"/>
</dbReference>
<dbReference type="SUPFAM" id="SSF52172">
    <property type="entry name" value="CheY-like"/>
    <property type="match status" value="1"/>
</dbReference>
<dbReference type="PROSITE" id="PS01124">
    <property type="entry name" value="HTH_ARAC_FAMILY_2"/>
    <property type="match status" value="1"/>
</dbReference>
<dbReference type="InterPro" id="IPR011006">
    <property type="entry name" value="CheY-like_superfamily"/>
</dbReference>
<keyword evidence="7" id="KW-0804">Transcription</keyword>
<evidence type="ECO:0000259" key="10">
    <source>
        <dbReference type="PROSITE" id="PS50110"/>
    </source>
</evidence>
<keyword evidence="5" id="KW-0805">Transcription regulation</keyword>
<dbReference type="GO" id="GO:0043565">
    <property type="term" value="F:sequence-specific DNA binding"/>
    <property type="evidence" value="ECO:0007669"/>
    <property type="project" value="InterPro"/>
</dbReference>
<keyword evidence="4" id="KW-0902">Two-component regulatory system</keyword>
<evidence type="ECO:0000256" key="4">
    <source>
        <dbReference type="ARBA" id="ARBA00023012"/>
    </source>
</evidence>
<evidence type="ECO:0000259" key="9">
    <source>
        <dbReference type="PROSITE" id="PS01124"/>
    </source>
</evidence>
<dbReference type="GO" id="GO:0003700">
    <property type="term" value="F:DNA-binding transcription factor activity"/>
    <property type="evidence" value="ECO:0007669"/>
    <property type="project" value="InterPro"/>
</dbReference>
<dbReference type="SMART" id="SM00448">
    <property type="entry name" value="REC"/>
    <property type="match status" value="1"/>
</dbReference>
<dbReference type="Pfam" id="PF00072">
    <property type="entry name" value="Response_reg"/>
    <property type="match status" value="1"/>
</dbReference>
<evidence type="ECO:0000256" key="7">
    <source>
        <dbReference type="ARBA" id="ARBA00023163"/>
    </source>
</evidence>